<protein>
    <recommendedName>
        <fullName evidence="2">Cyclic nucleotide-binding domain-containing protein</fullName>
    </recommendedName>
</protein>
<accession>A0ABP0G3L1</accession>
<keyword evidence="4" id="KW-1185">Reference proteome</keyword>
<dbReference type="InterPro" id="IPR018490">
    <property type="entry name" value="cNMP-bd_dom_sf"/>
</dbReference>
<dbReference type="PANTHER" id="PTHR23011">
    <property type="entry name" value="CYCLIC NUCLEOTIDE-BINDING DOMAIN CONTAINING PROTEIN"/>
    <property type="match status" value="1"/>
</dbReference>
<dbReference type="EMBL" id="CAWYQH010000102">
    <property type="protein sequence ID" value="CAK8686417.1"/>
    <property type="molecule type" value="Genomic_DNA"/>
</dbReference>
<sequence length="610" mass="69063">MGTRGEQFKLQSTPRGEMPQTPVISINSPSPQGEDRTRHVKFVSYPSSSDLTKKEDEELLQITSGESQRRSVPNIHGPPTTRRAFVGSVGGARRASMFARNYHPSDNVNKPITCIPPILRFRRAAKIVRLLCMVCIACKKSMTFSVSQNNWVALKEALLRESDVSKDQDKEKSKGLNTDDPELTFDLSKFKRASKDHDEMPLKIKELLRKKPKDRTSEENSNIVRNMQKLELFARFPLNVQKRLCSMAWLESFDSNRVIIRGGHRPSCFYFIISGRLVANEEEEGGHTVTTLLKRGDKFGEEELALGEKRRATIMSQDDVELFAVHGDEYRDICLAKGAKDIDSLEICKKNPVFNHWPFKKLIENPGSWTMQNYKPGILIVEDSGRCEWVYVIKSGQCKVVKCLRPKEPEEDPAQIRKIMAKRARDQLVEQIKSNSVSKANADDVSGSGLAPSSTFFTTPLSRPQTFDNPDPAVQASIREAMRAQIATNMGNFPFLSSLYGFNLDQVAYVALEVLGPGDSFGFLAVLPKEQRGSSVSLISCGAEVIQINKKFFQKFADETVYSLINMKFPPFPKQHDILRNLKQSFEWKDYKRRTIQDALGRLYRPLVKP</sequence>
<dbReference type="SUPFAM" id="SSF51206">
    <property type="entry name" value="cAMP-binding domain-like"/>
    <property type="match status" value="2"/>
</dbReference>
<dbReference type="PANTHER" id="PTHR23011:SF38">
    <property type="entry name" value="CYCLIC NUCLEOTIDE-BINDING DOMAIN-CONTAINING PROTEIN"/>
    <property type="match status" value="1"/>
</dbReference>
<dbReference type="Gene3D" id="2.60.120.10">
    <property type="entry name" value="Jelly Rolls"/>
    <property type="match status" value="2"/>
</dbReference>
<dbReference type="PROSITE" id="PS50042">
    <property type="entry name" value="CNMP_BINDING_3"/>
    <property type="match status" value="2"/>
</dbReference>
<comment type="caution">
    <text evidence="3">The sequence shown here is derived from an EMBL/GenBank/DDBJ whole genome shotgun (WGS) entry which is preliminary data.</text>
</comment>
<evidence type="ECO:0000313" key="3">
    <source>
        <dbReference type="EMBL" id="CAK8686417.1"/>
    </source>
</evidence>
<evidence type="ECO:0000259" key="2">
    <source>
        <dbReference type="PROSITE" id="PS50042"/>
    </source>
</evidence>
<organism evidence="3 4">
    <name type="scientific">Clavelina lepadiformis</name>
    <name type="common">Light-bulb sea squirt</name>
    <name type="synonym">Ascidia lepadiformis</name>
    <dbReference type="NCBI Taxonomy" id="159417"/>
    <lineage>
        <taxon>Eukaryota</taxon>
        <taxon>Metazoa</taxon>
        <taxon>Chordata</taxon>
        <taxon>Tunicata</taxon>
        <taxon>Ascidiacea</taxon>
        <taxon>Aplousobranchia</taxon>
        <taxon>Clavelinidae</taxon>
        <taxon>Clavelina</taxon>
    </lineage>
</organism>
<feature type="region of interest" description="Disordered" evidence="1">
    <location>
        <begin position="1"/>
        <end position="39"/>
    </location>
</feature>
<proteinExistence type="predicted"/>
<reference evidence="3 4" key="1">
    <citation type="submission" date="2024-02" db="EMBL/GenBank/DDBJ databases">
        <authorList>
            <person name="Daric V."/>
            <person name="Darras S."/>
        </authorList>
    </citation>
    <scope>NUCLEOTIDE SEQUENCE [LARGE SCALE GENOMIC DNA]</scope>
</reference>
<feature type="compositionally biased region" description="Polar residues" evidence="1">
    <location>
        <begin position="22"/>
        <end position="31"/>
    </location>
</feature>
<gene>
    <name evidence="3" type="ORF">CVLEPA_LOCUS18347</name>
</gene>
<dbReference type="InterPro" id="IPR014710">
    <property type="entry name" value="RmlC-like_jellyroll"/>
</dbReference>
<name>A0ABP0G3L1_CLALP</name>
<dbReference type="CDD" id="cd00038">
    <property type="entry name" value="CAP_ED"/>
    <property type="match status" value="1"/>
</dbReference>
<feature type="domain" description="Cyclic nucleotide-binding" evidence="2">
    <location>
        <begin position="232"/>
        <end position="333"/>
    </location>
</feature>
<evidence type="ECO:0000313" key="4">
    <source>
        <dbReference type="Proteomes" id="UP001642483"/>
    </source>
</evidence>
<evidence type="ECO:0000256" key="1">
    <source>
        <dbReference type="SAM" id="MobiDB-lite"/>
    </source>
</evidence>
<dbReference type="Pfam" id="PF00027">
    <property type="entry name" value="cNMP_binding"/>
    <property type="match status" value="1"/>
</dbReference>
<dbReference type="SMART" id="SM00100">
    <property type="entry name" value="cNMP"/>
    <property type="match status" value="1"/>
</dbReference>
<dbReference type="Proteomes" id="UP001642483">
    <property type="component" value="Unassembled WGS sequence"/>
</dbReference>
<dbReference type="InterPro" id="IPR000595">
    <property type="entry name" value="cNMP-bd_dom"/>
</dbReference>
<feature type="domain" description="Cyclic nucleotide-binding" evidence="2">
    <location>
        <begin position="512"/>
        <end position="556"/>
    </location>
</feature>